<dbReference type="SUPFAM" id="SSF81660">
    <property type="entry name" value="Metal cation-transporting ATPase, ATP-binding domain N"/>
    <property type="match status" value="1"/>
</dbReference>
<dbReference type="EMBL" id="JAHRIO010071247">
    <property type="protein sequence ID" value="MEQ2181910.1"/>
    <property type="molecule type" value="Genomic_DNA"/>
</dbReference>
<dbReference type="InterPro" id="IPR023299">
    <property type="entry name" value="ATPase_P-typ_cyto_dom_N"/>
</dbReference>
<dbReference type="PANTHER" id="PTHR45630:SF2">
    <property type="entry name" value="POLYAMINE-TRANSPORTING ATPASE 13A2"/>
    <property type="match status" value="1"/>
</dbReference>
<keyword evidence="4" id="KW-0067">ATP-binding</keyword>
<dbReference type="Proteomes" id="UP001476798">
    <property type="component" value="Unassembled WGS sequence"/>
</dbReference>
<dbReference type="Gene3D" id="3.40.1110.10">
    <property type="entry name" value="Calcium-transporting ATPase, cytoplasmic domain N"/>
    <property type="match status" value="1"/>
</dbReference>
<evidence type="ECO:0000256" key="1">
    <source>
        <dbReference type="ARBA" id="ARBA00004141"/>
    </source>
</evidence>
<dbReference type="PANTHER" id="PTHR45630">
    <property type="entry name" value="CATION-TRANSPORTING ATPASE-RELATED"/>
    <property type="match status" value="1"/>
</dbReference>
<keyword evidence="5" id="KW-0460">Magnesium</keyword>
<accession>A0ABV0PEL0</accession>
<keyword evidence="3" id="KW-0547">Nucleotide-binding</keyword>
<feature type="non-terminal residue" evidence="7">
    <location>
        <position position="1"/>
    </location>
</feature>
<comment type="subcellular location">
    <subcellularLocation>
        <location evidence="1">Membrane</location>
        <topology evidence="1">Multi-pass membrane protein</topology>
    </subcellularLocation>
</comment>
<proteinExistence type="predicted"/>
<comment type="caution">
    <text evidence="7">The sequence shown here is derived from an EMBL/GenBank/DDBJ whole genome shotgun (WGS) entry which is preliminary data.</text>
</comment>
<keyword evidence="8" id="KW-1185">Reference proteome</keyword>
<evidence type="ECO:0000313" key="8">
    <source>
        <dbReference type="Proteomes" id="UP001476798"/>
    </source>
</evidence>
<dbReference type="InterPro" id="IPR006544">
    <property type="entry name" value="P-type_TPase_V"/>
</dbReference>
<evidence type="ECO:0000256" key="2">
    <source>
        <dbReference type="ARBA" id="ARBA00022723"/>
    </source>
</evidence>
<evidence type="ECO:0000256" key="3">
    <source>
        <dbReference type="ARBA" id="ARBA00022741"/>
    </source>
</evidence>
<keyword evidence="6" id="KW-1278">Translocase</keyword>
<evidence type="ECO:0000256" key="5">
    <source>
        <dbReference type="ARBA" id="ARBA00022842"/>
    </source>
</evidence>
<gene>
    <name evidence="7" type="ORF">GOODEAATRI_016503</name>
</gene>
<evidence type="ECO:0000256" key="4">
    <source>
        <dbReference type="ARBA" id="ARBA00022840"/>
    </source>
</evidence>
<evidence type="ECO:0000313" key="7">
    <source>
        <dbReference type="EMBL" id="MEQ2181910.1"/>
    </source>
</evidence>
<name>A0ABV0PEL0_9TELE</name>
<reference evidence="7 8" key="1">
    <citation type="submission" date="2021-06" db="EMBL/GenBank/DDBJ databases">
        <authorList>
            <person name="Palmer J.M."/>
        </authorList>
    </citation>
    <scope>NUCLEOTIDE SEQUENCE [LARGE SCALE GENOMIC DNA]</scope>
    <source>
        <strain evidence="7 8">GA_2019</strain>
        <tissue evidence="7">Muscle</tissue>
    </source>
</reference>
<evidence type="ECO:0000256" key="6">
    <source>
        <dbReference type="ARBA" id="ARBA00022967"/>
    </source>
</evidence>
<sequence>TKRAVTLPVEVIHLFFVLFPHQSTNEAVAIIKRFPFSSALQRMSVLTVDLGGRSAMAFLKGSPEMVASLCRPDTG</sequence>
<keyword evidence="2" id="KW-0479">Metal-binding</keyword>
<protein>
    <submittedName>
        <fullName evidence="7">Uncharacterized protein</fullName>
    </submittedName>
</protein>
<organism evidence="7 8">
    <name type="scientific">Goodea atripinnis</name>
    <dbReference type="NCBI Taxonomy" id="208336"/>
    <lineage>
        <taxon>Eukaryota</taxon>
        <taxon>Metazoa</taxon>
        <taxon>Chordata</taxon>
        <taxon>Craniata</taxon>
        <taxon>Vertebrata</taxon>
        <taxon>Euteleostomi</taxon>
        <taxon>Actinopterygii</taxon>
        <taxon>Neopterygii</taxon>
        <taxon>Teleostei</taxon>
        <taxon>Neoteleostei</taxon>
        <taxon>Acanthomorphata</taxon>
        <taxon>Ovalentaria</taxon>
        <taxon>Atherinomorphae</taxon>
        <taxon>Cyprinodontiformes</taxon>
        <taxon>Goodeidae</taxon>
        <taxon>Goodea</taxon>
    </lineage>
</organism>